<feature type="transmembrane region" description="Helical" evidence="1">
    <location>
        <begin position="177"/>
        <end position="193"/>
    </location>
</feature>
<organism evidence="2 3">
    <name type="scientific">Candidatus Falkowbacteria bacterium CG23_combo_of_CG06-09_8_20_14_all_49_15</name>
    <dbReference type="NCBI Taxonomy" id="1974572"/>
    <lineage>
        <taxon>Bacteria</taxon>
        <taxon>Candidatus Falkowiibacteriota</taxon>
    </lineage>
</organism>
<feature type="transmembrane region" description="Helical" evidence="1">
    <location>
        <begin position="145"/>
        <end position="165"/>
    </location>
</feature>
<dbReference type="Proteomes" id="UP000230729">
    <property type="component" value="Unassembled WGS sequence"/>
</dbReference>
<sequence>MKNTLMKIFAAAAYLAMVAVNFLANSLPINNRSTGEISDAYPNLFAPAGLAFSIWGLIYLLLGVFVLYQFTKDSQVRAGFLAKINFFFIVSSLANLAWIFAWHYDLIGLSVLIMAILLASLIKIADRLRVENFTAREKFFLATPFHVYFGWITVAAIANITVFLVGSGWNGFGLPDFVWTSIILLVGALIGILRMRKDRNIAYGLVLVWAYLGILLKHFSASGFDRQYPSVMATVAICLALFGFYIGRIVIKNQSIQSI</sequence>
<protein>
    <submittedName>
        <fullName evidence="2">Lantibiotic ABC transporter permease</fullName>
    </submittedName>
</protein>
<feature type="transmembrane region" description="Helical" evidence="1">
    <location>
        <begin position="48"/>
        <end position="68"/>
    </location>
</feature>
<evidence type="ECO:0000313" key="2">
    <source>
        <dbReference type="EMBL" id="PIP34172.1"/>
    </source>
</evidence>
<evidence type="ECO:0000313" key="3">
    <source>
        <dbReference type="Proteomes" id="UP000230729"/>
    </source>
</evidence>
<dbReference type="Gene3D" id="1.20.1260.100">
    <property type="entry name" value="TspO/MBR protein"/>
    <property type="match status" value="1"/>
</dbReference>
<dbReference type="AlphaFoldDB" id="A0A2G9ZLZ3"/>
<dbReference type="EMBL" id="PCSD01000005">
    <property type="protein sequence ID" value="PIP34172.1"/>
    <property type="molecule type" value="Genomic_DNA"/>
</dbReference>
<dbReference type="PANTHER" id="PTHR33802:SF1">
    <property type="entry name" value="XK-RELATED PROTEIN"/>
    <property type="match status" value="1"/>
</dbReference>
<accession>A0A2G9ZLZ3</accession>
<feature type="transmembrane region" description="Helical" evidence="1">
    <location>
        <begin position="200"/>
        <end position="219"/>
    </location>
</feature>
<keyword evidence="1" id="KW-1133">Transmembrane helix</keyword>
<gene>
    <name evidence="2" type="ORF">COX22_00385</name>
</gene>
<dbReference type="InterPro" id="IPR038330">
    <property type="entry name" value="TspO/MBR-related_sf"/>
</dbReference>
<keyword evidence="1" id="KW-0472">Membrane</keyword>
<feature type="transmembrane region" description="Helical" evidence="1">
    <location>
        <begin position="80"/>
        <end position="100"/>
    </location>
</feature>
<keyword evidence="1" id="KW-0812">Transmembrane</keyword>
<feature type="transmembrane region" description="Helical" evidence="1">
    <location>
        <begin position="231"/>
        <end position="251"/>
    </location>
</feature>
<feature type="transmembrane region" description="Helical" evidence="1">
    <location>
        <begin position="106"/>
        <end position="125"/>
    </location>
</feature>
<comment type="caution">
    <text evidence="2">The sequence shown here is derived from an EMBL/GenBank/DDBJ whole genome shotgun (WGS) entry which is preliminary data.</text>
</comment>
<evidence type="ECO:0000256" key="1">
    <source>
        <dbReference type="SAM" id="Phobius"/>
    </source>
</evidence>
<dbReference type="PANTHER" id="PTHR33802">
    <property type="entry name" value="SI:CH211-161H7.5-RELATED"/>
    <property type="match status" value="1"/>
</dbReference>
<proteinExistence type="predicted"/>
<reference evidence="2 3" key="1">
    <citation type="submission" date="2017-09" db="EMBL/GenBank/DDBJ databases">
        <title>Depth-based differentiation of microbial function through sediment-hosted aquifers and enrichment of novel symbionts in the deep terrestrial subsurface.</title>
        <authorList>
            <person name="Probst A.J."/>
            <person name="Ladd B."/>
            <person name="Jarett J.K."/>
            <person name="Geller-Mcgrath D.E."/>
            <person name="Sieber C.M."/>
            <person name="Emerson J.B."/>
            <person name="Anantharaman K."/>
            <person name="Thomas B.C."/>
            <person name="Malmstrom R."/>
            <person name="Stieglmeier M."/>
            <person name="Klingl A."/>
            <person name="Woyke T."/>
            <person name="Ryan C.M."/>
            <person name="Banfield J.F."/>
        </authorList>
    </citation>
    <scope>NUCLEOTIDE SEQUENCE [LARGE SCALE GENOMIC DNA]</scope>
    <source>
        <strain evidence="2">CG23_combo_of_CG06-09_8_20_14_all_49_15</strain>
    </source>
</reference>
<name>A0A2G9ZLZ3_9BACT</name>